<accession>A0A7S1A2U3</accession>
<organism evidence="3">
    <name type="scientific">Noctiluca scintillans</name>
    <name type="common">Sea sparkle</name>
    <name type="synonym">Red tide dinoflagellate</name>
    <dbReference type="NCBI Taxonomy" id="2966"/>
    <lineage>
        <taxon>Eukaryota</taxon>
        <taxon>Sar</taxon>
        <taxon>Alveolata</taxon>
        <taxon>Dinophyceae</taxon>
        <taxon>Noctilucales</taxon>
        <taxon>Noctilucaceae</taxon>
        <taxon>Noctiluca</taxon>
    </lineage>
</organism>
<evidence type="ECO:0000256" key="1">
    <source>
        <dbReference type="ARBA" id="ARBA00022801"/>
    </source>
</evidence>
<feature type="domain" description="Alpha/beta hydrolase fold-3" evidence="2">
    <location>
        <begin position="91"/>
        <end position="183"/>
    </location>
</feature>
<dbReference type="GO" id="GO:0016787">
    <property type="term" value="F:hydrolase activity"/>
    <property type="evidence" value="ECO:0007669"/>
    <property type="project" value="UniProtKB-KW"/>
</dbReference>
<dbReference type="Pfam" id="PF07859">
    <property type="entry name" value="Abhydrolase_3"/>
    <property type="match status" value="1"/>
</dbReference>
<dbReference type="PANTHER" id="PTHR48081">
    <property type="entry name" value="AB HYDROLASE SUPERFAMILY PROTEIN C4A8.06C"/>
    <property type="match status" value="1"/>
</dbReference>
<name>A0A7S1A2U3_NOCSC</name>
<reference evidence="3" key="1">
    <citation type="submission" date="2021-01" db="EMBL/GenBank/DDBJ databases">
        <authorList>
            <person name="Corre E."/>
            <person name="Pelletier E."/>
            <person name="Niang G."/>
            <person name="Scheremetjew M."/>
            <person name="Finn R."/>
            <person name="Kale V."/>
            <person name="Holt S."/>
            <person name="Cochrane G."/>
            <person name="Meng A."/>
            <person name="Brown T."/>
            <person name="Cohen L."/>
        </authorList>
    </citation>
    <scope>NUCLEOTIDE SEQUENCE</scope>
</reference>
<dbReference type="AlphaFoldDB" id="A0A7S1A2U3"/>
<dbReference type="SUPFAM" id="SSF53474">
    <property type="entry name" value="alpha/beta-Hydrolases"/>
    <property type="match status" value="1"/>
</dbReference>
<keyword evidence="1" id="KW-0378">Hydrolase</keyword>
<proteinExistence type="predicted"/>
<sequence length="275" mass="30646">MTGREDEDDNDELRPLWRLCGDRNRLPPRPQHFAVRPGSDPRADPARYVRFDPRPEVKTGAIFIVLPGGNYDECGVDCAEGRDTALWLTLLGITAVVLEYRVRSQGHFWPAQLEDFIDCAVAVRRDAEKWGCDEARIGVIGFSAGGHLASTAAQTCAPEIRPKLQILVYPAIDTKSPHDRSSEPWQAALGYPPVEASTHLMVNSDSPPAFLASIGADTCTPHLENVAVYEEALKIHGIPCETVVNYDKELEHGCGMCDWWTLPCEEWLRWHSWAA</sequence>
<dbReference type="Gene3D" id="3.40.50.1820">
    <property type="entry name" value="alpha/beta hydrolase"/>
    <property type="match status" value="1"/>
</dbReference>
<dbReference type="InterPro" id="IPR029058">
    <property type="entry name" value="AB_hydrolase_fold"/>
</dbReference>
<dbReference type="EMBL" id="HBFQ01021812">
    <property type="protein sequence ID" value="CAD8840915.1"/>
    <property type="molecule type" value="Transcribed_RNA"/>
</dbReference>
<dbReference type="PANTHER" id="PTHR48081:SF6">
    <property type="entry name" value="PEPTIDASE S9 PROLYL OLIGOPEPTIDASE CATALYTIC DOMAIN-CONTAINING PROTEIN"/>
    <property type="match status" value="1"/>
</dbReference>
<protein>
    <recommendedName>
        <fullName evidence="2">Alpha/beta hydrolase fold-3 domain-containing protein</fullName>
    </recommendedName>
</protein>
<gene>
    <name evidence="3" type="ORF">NSCI0253_LOCUS15263</name>
</gene>
<dbReference type="InterPro" id="IPR050300">
    <property type="entry name" value="GDXG_lipolytic_enzyme"/>
</dbReference>
<evidence type="ECO:0000259" key="2">
    <source>
        <dbReference type="Pfam" id="PF07859"/>
    </source>
</evidence>
<evidence type="ECO:0000313" key="3">
    <source>
        <dbReference type="EMBL" id="CAD8840915.1"/>
    </source>
</evidence>
<dbReference type="InterPro" id="IPR013094">
    <property type="entry name" value="AB_hydrolase_3"/>
</dbReference>